<evidence type="ECO:0000256" key="4">
    <source>
        <dbReference type="ARBA" id="ARBA00022679"/>
    </source>
</evidence>
<dbReference type="InterPro" id="IPR003661">
    <property type="entry name" value="HisK_dim/P_dom"/>
</dbReference>
<dbReference type="Pfam" id="PF13185">
    <property type="entry name" value="GAF_2"/>
    <property type="match status" value="1"/>
</dbReference>
<dbReference type="InterPro" id="IPR004358">
    <property type="entry name" value="Sig_transdc_His_kin-like_C"/>
</dbReference>
<dbReference type="CDD" id="cd00075">
    <property type="entry name" value="HATPase"/>
    <property type="match status" value="1"/>
</dbReference>
<keyword evidence="10" id="KW-1185">Reference proteome</keyword>
<accession>A0ABS8XUQ3</accession>
<dbReference type="PRINTS" id="PR00344">
    <property type="entry name" value="BCTRLSENSOR"/>
</dbReference>
<dbReference type="Proteomes" id="UP001200741">
    <property type="component" value="Unassembled WGS sequence"/>
</dbReference>
<dbReference type="PANTHER" id="PTHR44936:SF10">
    <property type="entry name" value="SENSOR PROTEIN RSTB"/>
    <property type="match status" value="1"/>
</dbReference>
<keyword evidence="3" id="KW-0597">Phosphoprotein</keyword>
<dbReference type="InterPro" id="IPR003594">
    <property type="entry name" value="HATPase_dom"/>
</dbReference>
<dbReference type="InterPro" id="IPR029016">
    <property type="entry name" value="GAF-like_dom_sf"/>
</dbReference>
<name>A0ABS8XUQ3_9BURK</name>
<evidence type="ECO:0000313" key="10">
    <source>
        <dbReference type="Proteomes" id="UP001200741"/>
    </source>
</evidence>
<evidence type="ECO:0000259" key="8">
    <source>
        <dbReference type="PROSITE" id="PS50109"/>
    </source>
</evidence>
<sequence length="573" mass="61246">MDDKTHVAVLQLEATPALPVIGVASAEARVLGHDIQALRGLPLARLCPSRQPDGRDSAEALAGFVERLPPGGAMSLPWQFETRDGQARTHELHLMRPGSEAHAAVTACLVDLSRVQFTEALNQTRHQLLEMVAAGEPLQAVLNRLTALIEAPFDGLYCSVLLLDLDRRHISGGAGPRLPAAYLQALMGAEIGPNVGSCGTAMHDDRLVIVDDIATHPLWADFRGLALPHGLRACWSAPIHGPGHQVVGSFAMYYREVRRPSTEELAALDTATHLAGIAIDQERRAEERRRASQWLEEQVARRTSELLAAQDELVNTRKVAALGQLLAGIAHEMNTPLGNALLGISALRAGSAEFAGRMDGGAPLKRQELADWVARTGSGTALVEQNVSRALSLVNRFRQLTEGSGRAERSSFELRDAVLQAWARVKTRLEVEHVELACDVPAGLALEGYAEVLQQVLEQLLENACVHGFRTAAGRITVTARRDGAQRLTLELRDDGAGMPAGDVARAFEPFFSTTFGQGGSGLGLFVAHSLVHGLLGGSLTLESTPGQGTVLRLLLPLLGNSALAEALPATVA</sequence>
<keyword evidence="5" id="KW-0547">Nucleotide-binding</keyword>
<gene>
    <name evidence="9" type="ORF">LXT13_14550</name>
</gene>
<dbReference type="CDD" id="cd00082">
    <property type="entry name" value="HisKA"/>
    <property type="match status" value="1"/>
</dbReference>
<dbReference type="EMBL" id="JAJTWU010000005">
    <property type="protein sequence ID" value="MCE4555623.1"/>
    <property type="molecule type" value="Genomic_DNA"/>
</dbReference>
<organism evidence="9 10">
    <name type="scientific">Pelomonas cellulosilytica</name>
    <dbReference type="NCBI Taxonomy" id="2906762"/>
    <lineage>
        <taxon>Bacteria</taxon>
        <taxon>Pseudomonadati</taxon>
        <taxon>Pseudomonadota</taxon>
        <taxon>Betaproteobacteria</taxon>
        <taxon>Burkholderiales</taxon>
        <taxon>Sphaerotilaceae</taxon>
        <taxon>Roseateles</taxon>
    </lineage>
</organism>
<proteinExistence type="predicted"/>
<dbReference type="SUPFAM" id="SSF55781">
    <property type="entry name" value="GAF domain-like"/>
    <property type="match status" value="1"/>
</dbReference>
<dbReference type="InterPro" id="IPR036890">
    <property type="entry name" value="HATPase_C_sf"/>
</dbReference>
<evidence type="ECO:0000256" key="1">
    <source>
        <dbReference type="ARBA" id="ARBA00000085"/>
    </source>
</evidence>
<dbReference type="SMART" id="SM00388">
    <property type="entry name" value="HisKA"/>
    <property type="match status" value="1"/>
</dbReference>
<evidence type="ECO:0000256" key="2">
    <source>
        <dbReference type="ARBA" id="ARBA00012438"/>
    </source>
</evidence>
<evidence type="ECO:0000313" key="9">
    <source>
        <dbReference type="EMBL" id="MCE4555623.1"/>
    </source>
</evidence>
<evidence type="ECO:0000256" key="3">
    <source>
        <dbReference type="ARBA" id="ARBA00022553"/>
    </source>
</evidence>
<dbReference type="Gene3D" id="3.30.450.40">
    <property type="match status" value="1"/>
</dbReference>
<dbReference type="InterPro" id="IPR003018">
    <property type="entry name" value="GAF"/>
</dbReference>
<comment type="catalytic activity">
    <reaction evidence="1">
        <text>ATP + protein L-histidine = ADP + protein N-phospho-L-histidine.</text>
        <dbReference type="EC" id="2.7.13.3"/>
    </reaction>
</comment>
<dbReference type="SUPFAM" id="SSF55874">
    <property type="entry name" value="ATPase domain of HSP90 chaperone/DNA topoisomerase II/histidine kinase"/>
    <property type="match status" value="1"/>
</dbReference>
<dbReference type="Gene3D" id="3.30.565.10">
    <property type="entry name" value="Histidine kinase-like ATPase, C-terminal domain"/>
    <property type="match status" value="1"/>
</dbReference>
<dbReference type="EC" id="2.7.13.3" evidence="2"/>
<dbReference type="InterPro" id="IPR005467">
    <property type="entry name" value="His_kinase_dom"/>
</dbReference>
<dbReference type="PANTHER" id="PTHR44936">
    <property type="entry name" value="SENSOR PROTEIN CREC"/>
    <property type="match status" value="1"/>
</dbReference>
<keyword evidence="4" id="KW-0808">Transferase</keyword>
<dbReference type="Pfam" id="PF02518">
    <property type="entry name" value="HATPase_c"/>
    <property type="match status" value="1"/>
</dbReference>
<dbReference type="GO" id="GO:0016301">
    <property type="term" value="F:kinase activity"/>
    <property type="evidence" value="ECO:0007669"/>
    <property type="project" value="UniProtKB-KW"/>
</dbReference>
<dbReference type="Gene3D" id="1.10.287.130">
    <property type="match status" value="1"/>
</dbReference>
<protein>
    <recommendedName>
        <fullName evidence="2">histidine kinase</fullName>
        <ecNumber evidence="2">2.7.13.3</ecNumber>
    </recommendedName>
</protein>
<evidence type="ECO:0000256" key="5">
    <source>
        <dbReference type="ARBA" id="ARBA00022741"/>
    </source>
</evidence>
<dbReference type="RefSeq" id="WP_233372649.1">
    <property type="nucleotide sequence ID" value="NZ_JAJTWU010000005.1"/>
</dbReference>
<evidence type="ECO:0000256" key="6">
    <source>
        <dbReference type="ARBA" id="ARBA00022777"/>
    </source>
</evidence>
<dbReference type="SMART" id="SM00387">
    <property type="entry name" value="HATPase_c"/>
    <property type="match status" value="1"/>
</dbReference>
<comment type="caution">
    <text evidence="9">The sequence shown here is derived from an EMBL/GenBank/DDBJ whole genome shotgun (WGS) entry which is preliminary data.</text>
</comment>
<dbReference type="InterPro" id="IPR050980">
    <property type="entry name" value="2C_sensor_his_kinase"/>
</dbReference>
<evidence type="ECO:0000256" key="7">
    <source>
        <dbReference type="ARBA" id="ARBA00022840"/>
    </source>
</evidence>
<dbReference type="PROSITE" id="PS50109">
    <property type="entry name" value="HIS_KIN"/>
    <property type="match status" value="1"/>
</dbReference>
<dbReference type="SMART" id="SM00065">
    <property type="entry name" value="GAF"/>
    <property type="match status" value="1"/>
</dbReference>
<reference evidence="9 10" key="1">
    <citation type="submission" date="2021-12" db="EMBL/GenBank/DDBJ databases">
        <title>Genome seq of P8.</title>
        <authorList>
            <person name="Seo T."/>
        </authorList>
    </citation>
    <scope>NUCLEOTIDE SEQUENCE [LARGE SCALE GENOMIC DNA]</scope>
    <source>
        <strain evidence="9 10">P8</strain>
    </source>
</reference>
<feature type="domain" description="Histidine kinase" evidence="8">
    <location>
        <begin position="328"/>
        <end position="560"/>
    </location>
</feature>
<keyword evidence="7" id="KW-0067">ATP-binding</keyword>
<keyword evidence="6 9" id="KW-0418">Kinase</keyword>